<dbReference type="OrthoDB" id="411785at2759"/>
<dbReference type="GO" id="GO:0032259">
    <property type="term" value="P:methylation"/>
    <property type="evidence" value="ECO:0007669"/>
    <property type="project" value="UniProtKB-KW"/>
</dbReference>
<organism evidence="5 6">
    <name type="scientific">Parasitella parasitica</name>
    <dbReference type="NCBI Taxonomy" id="35722"/>
    <lineage>
        <taxon>Eukaryota</taxon>
        <taxon>Fungi</taxon>
        <taxon>Fungi incertae sedis</taxon>
        <taxon>Mucoromycota</taxon>
        <taxon>Mucoromycotina</taxon>
        <taxon>Mucoromycetes</taxon>
        <taxon>Mucorales</taxon>
        <taxon>Mucorineae</taxon>
        <taxon>Mucoraceae</taxon>
        <taxon>Parasitella</taxon>
    </lineage>
</organism>
<evidence type="ECO:0000256" key="2">
    <source>
        <dbReference type="ARBA" id="ARBA00022603"/>
    </source>
</evidence>
<dbReference type="AlphaFoldDB" id="A0A0B7NUX1"/>
<keyword evidence="6" id="KW-1185">Reference proteome</keyword>
<name>A0A0B7NUX1_9FUNG</name>
<keyword evidence="3" id="KW-0808">Transferase</keyword>
<dbReference type="CDD" id="cd02440">
    <property type="entry name" value="AdoMet_MTases"/>
    <property type="match status" value="1"/>
</dbReference>
<dbReference type="STRING" id="35722.A0A0B7NUX1"/>
<dbReference type="Gene3D" id="3.40.50.150">
    <property type="entry name" value="Vaccinia Virus protein VP39"/>
    <property type="match status" value="1"/>
</dbReference>
<dbReference type="SUPFAM" id="SSF53335">
    <property type="entry name" value="S-adenosyl-L-methionine-dependent methyltransferases"/>
    <property type="match status" value="1"/>
</dbReference>
<evidence type="ECO:0000313" key="6">
    <source>
        <dbReference type="Proteomes" id="UP000054107"/>
    </source>
</evidence>
<reference evidence="5 6" key="1">
    <citation type="submission" date="2014-09" db="EMBL/GenBank/DDBJ databases">
        <authorList>
            <person name="Ellenberger Sabrina"/>
        </authorList>
    </citation>
    <scope>NUCLEOTIDE SEQUENCE [LARGE SCALE GENOMIC DNA]</scope>
    <source>
        <strain evidence="5 6">CBS 412.66</strain>
    </source>
</reference>
<feature type="domain" description="Methyltransferase" evidence="4">
    <location>
        <begin position="43"/>
        <end position="172"/>
    </location>
</feature>
<dbReference type="PANTHER" id="PTHR12176">
    <property type="entry name" value="SAM-DEPENDENT METHYLTRANSFERASE SUPERFAMILY PROTEIN"/>
    <property type="match status" value="1"/>
</dbReference>
<dbReference type="InterPro" id="IPR025714">
    <property type="entry name" value="Methyltranfer_dom"/>
</dbReference>
<dbReference type="InterPro" id="IPR051419">
    <property type="entry name" value="Lys/N-term_MeTrsfase_sf"/>
</dbReference>
<dbReference type="GO" id="GO:0008168">
    <property type="term" value="F:methyltransferase activity"/>
    <property type="evidence" value="ECO:0007669"/>
    <property type="project" value="UniProtKB-KW"/>
</dbReference>
<protein>
    <recommendedName>
        <fullName evidence="4">Methyltransferase domain-containing protein</fullName>
    </recommendedName>
</protein>
<dbReference type="EMBL" id="LN734002">
    <property type="protein sequence ID" value="CEP19048.1"/>
    <property type="molecule type" value="Genomic_DNA"/>
</dbReference>
<dbReference type="Pfam" id="PF13847">
    <property type="entry name" value="Methyltransf_31"/>
    <property type="match status" value="1"/>
</dbReference>
<proteinExistence type="inferred from homology"/>
<evidence type="ECO:0000259" key="4">
    <source>
        <dbReference type="Pfam" id="PF13847"/>
    </source>
</evidence>
<evidence type="ECO:0000256" key="3">
    <source>
        <dbReference type="ARBA" id="ARBA00022679"/>
    </source>
</evidence>
<comment type="similarity">
    <text evidence="1">Belongs to the methyltransferase superfamily.</text>
</comment>
<evidence type="ECO:0000256" key="1">
    <source>
        <dbReference type="ARBA" id="ARBA00008361"/>
    </source>
</evidence>
<dbReference type="Proteomes" id="UP000054107">
    <property type="component" value="Unassembled WGS sequence"/>
</dbReference>
<gene>
    <name evidence="5" type="primary">PARPA_13360.1 scaffold 46804</name>
</gene>
<sequence>MNKVNAVPFHEKSYWESRFEKEKHFEWLLKWDNIKTELEPYLDKDEDVLHLGCGSSELAFDIADSGYKNIVNVDYAENVIEYMKSVTYEKQQQNGNYSNLSWISGNCLHNLKSYLPKEKYSIIIDKGLVDTIACGDDDDQSQVKRLSNEMLSVAKSGAYWISISFSGERKFYADNQEHFYWKTEQRIPIEVPQPNDKPGAPAVYYYLYINHKARA</sequence>
<evidence type="ECO:0000313" key="5">
    <source>
        <dbReference type="EMBL" id="CEP19048.1"/>
    </source>
</evidence>
<keyword evidence="2" id="KW-0489">Methyltransferase</keyword>
<accession>A0A0B7NUX1</accession>
<dbReference type="PANTHER" id="PTHR12176:SF79">
    <property type="entry name" value="METHYLTRANSFERASE TYPE 11 DOMAIN-CONTAINING PROTEIN"/>
    <property type="match status" value="1"/>
</dbReference>
<dbReference type="InterPro" id="IPR029063">
    <property type="entry name" value="SAM-dependent_MTases_sf"/>
</dbReference>